<evidence type="ECO:0000256" key="3">
    <source>
        <dbReference type="ARBA" id="ARBA00023002"/>
    </source>
</evidence>
<evidence type="ECO:0000256" key="4">
    <source>
        <dbReference type="ARBA" id="ARBA00023157"/>
    </source>
</evidence>
<evidence type="ECO:0000259" key="6">
    <source>
        <dbReference type="Pfam" id="PF13462"/>
    </source>
</evidence>
<feature type="domain" description="Thioredoxin-like fold" evidence="6">
    <location>
        <begin position="86"/>
        <end position="246"/>
    </location>
</feature>
<protein>
    <submittedName>
        <fullName evidence="7">DsbA family protein</fullName>
    </submittedName>
</protein>
<accession>A0A973A9J6</accession>
<sequence>MKLFLGLATVVVLLAGLGGCASHSEINPVLDPDALFKVIQENPERFMAALQDASEIAERLTQERTMEALFEAPLTAKMQDWRAIDGDVDAPITIFMYTDFQCPYCARGYQTMQQVKALYGSKVRFVLKHLPLDFHDSAMSAATIFEAINMQSSIEAYQWHNIVFENQAGLNTPDYGVSWMLEMAGAVGADVDRVMSDMGSKSIEARIAADLDEAARLNFSGTPGFLINGIPLNGAYPIDAFASIIDRHLSNID</sequence>
<dbReference type="InterPro" id="IPR012336">
    <property type="entry name" value="Thioredoxin-like_fold"/>
</dbReference>
<dbReference type="PROSITE" id="PS51257">
    <property type="entry name" value="PROKAR_LIPOPROTEIN"/>
    <property type="match status" value="1"/>
</dbReference>
<dbReference type="PANTHER" id="PTHR13887">
    <property type="entry name" value="GLUTATHIONE S-TRANSFERASE KAPPA"/>
    <property type="match status" value="1"/>
</dbReference>
<dbReference type="EMBL" id="JABMOJ010000206">
    <property type="protein sequence ID" value="NQV64816.1"/>
    <property type="molecule type" value="Genomic_DNA"/>
</dbReference>
<comment type="caution">
    <text evidence="7">The sequence shown here is derived from an EMBL/GenBank/DDBJ whole genome shotgun (WGS) entry which is preliminary data.</text>
</comment>
<reference evidence="7" key="1">
    <citation type="submission" date="2020-05" db="EMBL/GenBank/DDBJ databases">
        <title>Sulfur intermediates as new biogeochemical hubs in an aquatic model microbial ecosystem.</title>
        <authorList>
            <person name="Vigneron A."/>
        </authorList>
    </citation>
    <scope>NUCLEOTIDE SEQUENCE</scope>
    <source>
        <strain evidence="7">Bin.250</strain>
    </source>
</reference>
<dbReference type="Proteomes" id="UP000754644">
    <property type="component" value="Unassembled WGS sequence"/>
</dbReference>
<dbReference type="PANTHER" id="PTHR13887:SF14">
    <property type="entry name" value="DISULFIDE BOND FORMATION PROTEIN D"/>
    <property type="match status" value="1"/>
</dbReference>
<dbReference type="Pfam" id="PF13462">
    <property type="entry name" value="Thioredoxin_4"/>
    <property type="match status" value="1"/>
</dbReference>
<dbReference type="SUPFAM" id="SSF52833">
    <property type="entry name" value="Thioredoxin-like"/>
    <property type="match status" value="1"/>
</dbReference>
<evidence type="ECO:0000313" key="7">
    <source>
        <dbReference type="EMBL" id="NQV64816.1"/>
    </source>
</evidence>
<evidence type="ECO:0000256" key="2">
    <source>
        <dbReference type="ARBA" id="ARBA00022729"/>
    </source>
</evidence>
<evidence type="ECO:0000313" key="8">
    <source>
        <dbReference type="Proteomes" id="UP000754644"/>
    </source>
</evidence>
<gene>
    <name evidence="7" type="ORF">HQ497_05560</name>
</gene>
<dbReference type="InterPro" id="IPR036249">
    <property type="entry name" value="Thioredoxin-like_sf"/>
</dbReference>
<dbReference type="GO" id="GO:0016491">
    <property type="term" value="F:oxidoreductase activity"/>
    <property type="evidence" value="ECO:0007669"/>
    <property type="project" value="UniProtKB-KW"/>
</dbReference>
<evidence type="ECO:0000256" key="5">
    <source>
        <dbReference type="ARBA" id="ARBA00023284"/>
    </source>
</evidence>
<name>A0A973A9J6_9GAMM</name>
<proteinExistence type="inferred from homology"/>
<comment type="similarity">
    <text evidence="1">Belongs to the thioredoxin family. DsbA subfamily.</text>
</comment>
<dbReference type="Gene3D" id="3.40.30.10">
    <property type="entry name" value="Glutaredoxin"/>
    <property type="match status" value="1"/>
</dbReference>
<keyword evidence="3" id="KW-0560">Oxidoreductase</keyword>
<keyword evidence="4" id="KW-1015">Disulfide bond</keyword>
<evidence type="ECO:0000256" key="1">
    <source>
        <dbReference type="ARBA" id="ARBA00005791"/>
    </source>
</evidence>
<keyword evidence="2" id="KW-0732">Signal</keyword>
<dbReference type="AlphaFoldDB" id="A0A973A9J6"/>
<keyword evidence="5" id="KW-0676">Redox-active center</keyword>
<organism evidence="7 8">
    <name type="scientific">SAR86 cluster bacterium</name>
    <dbReference type="NCBI Taxonomy" id="2030880"/>
    <lineage>
        <taxon>Bacteria</taxon>
        <taxon>Pseudomonadati</taxon>
        <taxon>Pseudomonadota</taxon>
        <taxon>Gammaproteobacteria</taxon>
        <taxon>SAR86 cluster</taxon>
    </lineage>
</organism>